<comment type="caution">
    <text evidence="1">The sequence shown here is derived from an EMBL/GenBank/DDBJ whole genome shotgun (WGS) entry which is preliminary data.</text>
</comment>
<name>A0A392W4U1_9FABA</name>
<organism evidence="1 2">
    <name type="scientific">Trifolium medium</name>
    <dbReference type="NCBI Taxonomy" id="97028"/>
    <lineage>
        <taxon>Eukaryota</taxon>
        <taxon>Viridiplantae</taxon>
        <taxon>Streptophyta</taxon>
        <taxon>Embryophyta</taxon>
        <taxon>Tracheophyta</taxon>
        <taxon>Spermatophyta</taxon>
        <taxon>Magnoliopsida</taxon>
        <taxon>eudicotyledons</taxon>
        <taxon>Gunneridae</taxon>
        <taxon>Pentapetalae</taxon>
        <taxon>rosids</taxon>
        <taxon>fabids</taxon>
        <taxon>Fabales</taxon>
        <taxon>Fabaceae</taxon>
        <taxon>Papilionoideae</taxon>
        <taxon>50 kb inversion clade</taxon>
        <taxon>NPAAA clade</taxon>
        <taxon>Hologalegina</taxon>
        <taxon>IRL clade</taxon>
        <taxon>Trifolieae</taxon>
        <taxon>Trifolium</taxon>
    </lineage>
</organism>
<evidence type="ECO:0000313" key="2">
    <source>
        <dbReference type="Proteomes" id="UP000265520"/>
    </source>
</evidence>
<keyword evidence="2" id="KW-1185">Reference proteome</keyword>
<accession>A0A392W4U1</accession>
<reference evidence="1 2" key="1">
    <citation type="journal article" date="2018" name="Front. Plant Sci.">
        <title>Red Clover (Trifolium pratense) and Zigzag Clover (T. medium) - A Picture of Genomic Similarities and Differences.</title>
        <authorList>
            <person name="Dluhosova J."/>
            <person name="Istvanek J."/>
            <person name="Nedelnik J."/>
            <person name="Repkova J."/>
        </authorList>
    </citation>
    <scope>NUCLEOTIDE SEQUENCE [LARGE SCALE GENOMIC DNA]</scope>
    <source>
        <strain evidence="2">cv. 10/8</strain>
        <tissue evidence="1">Leaf</tissue>
    </source>
</reference>
<sequence>MDAKSVLVTDV</sequence>
<dbReference type="Proteomes" id="UP000265520">
    <property type="component" value="Unassembled WGS sequence"/>
</dbReference>
<evidence type="ECO:0000313" key="1">
    <source>
        <dbReference type="EMBL" id="MCI94769.1"/>
    </source>
</evidence>
<protein>
    <submittedName>
        <fullName evidence="1">Uncharacterized protein</fullName>
    </submittedName>
</protein>
<proteinExistence type="predicted"/>
<dbReference type="EMBL" id="LXQA011365797">
    <property type="protein sequence ID" value="MCI94769.1"/>
    <property type="molecule type" value="Genomic_DNA"/>
</dbReference>
<feature type="non-terminal residue" evidence="1">
    <location>
        <position position="11"/>
    </location>
</feature>